<dbReference type="AlphaFoldDB" id="A0A220U8Q6"/>
<dbReference type="EMBL" id="CP022315">
    <property type="protein sequence ID" value="ASK64342.1"/>
    <property type="molecule type" value="Genomic_DNA"/>
</dbReference>
<dbReference type="CDD" id="cd03360">
    <property type="entry name" value="LbH_AT_putative"/>
    <property type="match status" value="1"/>
</dbReference>
<accession>A0A220U8Q6</accession>
<feature type="site" description="Increases basicity of active site His" evidence="1">
    <location>
        <position position="135"/>
    </location>
</feature>
<dbReference type="Proteomes" id="UP000198312">
    <property type="component" value="Chromosome"/>
</dbReference>
<feature type="domain" description="PglD N-terminal" evidence="3">
    <location>
        <begin position="2"/>
        <end position="78"/>
    </location>
</feature>
<keyword evidence="5" id="KW-1185">Reference proteome</keyword>
<protein>
    <submittedName>
        <fullName evidence="4">Acetyltransferase</fullName>
    </submittedName>
</protein>
<evidence type="ECO:0000256" key="1">
    <source>
        <dbReference type="PIRSR" id="PIRSR620019-1"/>
    </source>
</evidence>
<dbReference type="InterPro" id="IPR050179">
    <property type="entry name" value="Trans_hexapeptide_repeat"/>
</dbReference>
<sequence>MKLVLIGAGGHSKVIKDIVAENDDLELYAIVDDAFDQTNELDGIIYAHPNFLDSINVDLYKFCIAIGNNAIRQMLFKKFNIPIDKYVTLIHPSAVVSNTAKIGLGSVVMPNAVINADSSVGNHCIVNTNAVVEHDNVLEDFVHVSPNATLSGVVNVGEGTHIGSGAVVIPVKNIGSWSTVGAGAVVVNDVCDGITVVGVPAKELMKRDEPNE</sequence>
<dbReference type="Gene3D" id="2.160.10.10">
    <property type="entry name" value="Hexapeptide repeat proteins"/>
    <property type="match status" value="1"/>
</dbReference>
<proteinExistence type="predicted"/>
<dbReference type="InterPro" id="IPR011004">
    <property type="entry name" value="Trimer_LpxA-like_sf"/>
</dbReference>
<dbReference type="OrthoDB" id="9794407at2"/>
<name>A0A220U8Q6_9BACI</name>
<dbReference type="NCBIfam" id="TIGR03570">
    <property type="entry name" value="NeuD_NnaD"/>
    <property type="match status" value="1"/>
</dbReference>
<dbReference type="SUPFAM" id="SSF51161">
    <property type="entry name" value="Trimeric LpxA-like enzymes"/>
    <property type="match status" value="1"/>
</dbReference>
<dbReference type="InterPro" id="IPR041561">
    <property type="entry name" value="PglD_N"/>
</dbReference>
<dbReference type="InterPro" id="IPR020019">
    <property type="entry name" value="AcTrfase_PglD-like"/>
</dbReference>
<gene>
    <name evidence="4" type="ORF">CFK37_09010</name>
</gene>
<keyword evidence="4" id="KW-0808">Transferase</keyword>
<reference evidence="4 5" key="1">
    <citation type="submission" date="2017-07" db="EMBL/GenBank/DDBJ databases">
        <title>Virgibacillus sp. LM2416.</title>
        <authorList>
            <person name="Tak E.J."/>
            <person name="Bae J.-W."/>
        </authorList>
    </citation>
    <scope>NUCLEOTIDE SEQUENCE [LARGE SCALE GENOMIC DNA]</scope>
    <source>
        <strain evidence="4 5">LM2416</strain>
    </source>
</reference>
<dbReference type="GO" id="GO:0016740">
    <property type="term" value="F:transferase activity"/>
    <property type="evidence" value="ECO:0007669"/>
    <property type="project" value="UniProtKB-KW"/>
</dbReference>
<evidence type="ECO:0000259" key="3">
    <source>
        <dbReference type="Pfam" id="PF17836"/>
    </source>
</evidence>
<evidence type="ECO:0000256" key="2">
    <source>
        <dbReference type="PIRSR" id="PIRSR620019-2"/>
    </source>
</evidence>
<dbReference type="Pfam" id="PF17836">
    <property type="entry name" value="PglD_N"/>
    <property type="match status" value="1"/>
</dbReference>
<feature type="binding site" evidence="2">
    <location>
        <position position="67"/>
    </location>
    <ligand>
        <name>substrate</name>
    </ligand>
</feature>
<dbReference type="PANTHER" id="PTHR43300:SF7">
    <property type="entry name" value="UDP-N-ACETYLBACILLOSAMINE N-ACETYLTRANSFERASE"/>
    <property type="match status" value="1"/>
</dbReference>
<organism evidence="4 5">
    <name type="scientific">Virgibacillus phasianinus</name>
    <dbReference type="NCBI Taxonomy" id="2017483"/>
    <lineage>
        <taxon>Bacteria</taxon>
        <taxon>Bacillati</taxon>
        <taxon>Bacillota</taxon>
        <taxon>Bacilli</taxon>
        <taxon>Bacillales</taxon>
        <taxon>Bacillaceae</taxon>
        <taxon>Virgibacillus</taxon>
    </lineage>
</organism>
<dbReference type="Gene3D" id="3.40.50.20">
    <property type="match status" value="1"/>
</dbReference>
<dbReference type="PANTHER" id="PTHR43300">
    <property type="entry name" value="ACETYLTRANSFERASE"/>
    <property type="match status" value="1"/>
</dbReference>
<evidence type="ECO:0000313" key="5">
    <source>
        <dbReference type="Proteomes" id="UP000198312"/>
    </source>
</evidence>
<evidence type="ECO:0000313" key="4">
    <source>
        <dbReference type="EMBL" id="ASK64342.1"/>
    </source>
</evidence>
<dbReference type="KEGG" id="vil:CFK37_09010"/>
<feature type="binding site" evidence="2">
    <location>
        <position position="143"/>
    </location>
    <ligand>
        <name>acetyl-CoA</name>
        <dbReference type="ChEBI" id="CHEBI:57288"/>
    </ligand>
</feature>
<feature type="active site" description="Proton acceptor" evidence="1">
    <location>
        <position position="134"/>
    </location>
</feature>